<protein>
    <submittedName>
        <fullName evidence="1">5-methylcytosine-specific restriction endonuclease system specificity protein McrC</fullName>
        <ecNumber evidence="1">3.1.21.-</ecNumber>
    </submittedName>
</protein>
<dbReference type="GO" id="GO:0009307">
    <property type="term" value="P:DNA restriction-modification system"/>
    <property type="evidence" value="ECO:0007669"/>
    <property type="project" value="InterPro"/>
</dbReference>
<dbReference type="InterPro" id="IPR014407">
    <property type="entry name" value="McrC_bac"/>
</dbReference>
<dbReference type="InterPro" id="IPR019292">
    <property type="entry name" value="McrC"/>
</dbReference>
<dbReference type="Proteomes" id="UP000474042">
    <property type="component" value="Unassembled WGS sequence"/>
</dbReference>
<evidence type="ECO:0000313" key="2">
    <source>
        <dbReference type="Proteomes" id="UP000474042"/>
    </source>
</evidence>
<gene>
    <name evidence="1" type="primary">mcrC</name>
    <name evidence="1" type="ORF">GND98_015265</name>
</gene>
<dbReference type="EC" id="3.1.21.-" evidence="1"/>
<evidence type="ECO:0000313" key="1">
    <source>
        <dbReference type="EMBL" id="NAS19177.1"/>
    </source>
</evidence>
<sequence length="345" mass="40886">MTKEIPIRNIYYMLSYAYDVLREGDNVYLSDEEFDNIYDLFAKILVNGLNLLIKRGFNKEYVCVSDELPVLRGKVSINDTLKRQSFIHGKISCEYDELSSNVLFNQIIKTTIITLINYKKLDKQIKNQLIHVNRYFQEIDVIRLQKSHFSRIAYHRNNRFYKLIIDICELIFDEVIVTSQKGETIFKDFIRDSRMAALYEKFILNFYKKELSSILVYSPIFQWQKDEDFEHVGEGFLPIMRTDIVLQNKERQLIIDAKYYINALQIRNVGDTKKLISGNLYQIYTYINNSTFTGEKAGMLIYPVVDTELDFVYSIQGQKIYVKTLNLNTKWEDIYRRLKEIAEVI</sequence>
<dbReference type="PIRSF" id="PIRSF003109">
    <property type="entry name" value="McrC"/>
    <property type="match status" value="1"/>
</dbReference>
<name>A0A6L9ERC7_CLOBU</name>
<organism evidence="1 2">
    <name type="scientific">Clostridium butyricum</name>
    <dbReference type="NCBI Taxonomy" id="1492"/>
    <lineage>
        <taxon>Bacteria</taxon>
        <taxon>Bacillati</taxon>
        <taxon>Bacillota</taxon>
        <taxon>Clostridia</taxon>
        <taxon>Eubacteriales</taxon>
        <taxon>Clostridiaceae</taxon>
        <taxon>Clostridium</taxon>
    </lineage>
</organism>
<comment type="caution">
    <text evidence="1">The sequence shown here is derived from an EMBL/GenBank/DDBJ whole genome shotgun (WGS) entry which is preliminary data.</text>
</comment>
<dbReference type="Pfam" id="PF10117">
    <property type="entry name" value="McrBC"/>
    <property type="match status" value="1"/>
</dbReference>
<dbReference type="AlphaFoldDB" id="A0A6L9ERC7"/>
<keyword evidence="1" id="KW-0540">Nuclease</keyword>
<dbReference type="EMBL" id="WOFV02000059">
    <property type="protein sequence ID" value="NAS19177.1"/>
    <property type="molecule type" value="Genomic_DNA"/>
</dbReference>
<keyword evidence="1" id="KW-0378">Hydrolase</keyword>
<dbReference type="GO" id="GO:0016787">
    <property type="term" value="F:hydrolase activity"/>
    <property type="evidence" value="ECO:0007669"/>
    <property type="project" value="UniProtKB-KW"/>
</dbReference>
<proteinExistence type="predicted"/>
<dbReference type="NCBIfam" id="NF007277">
    <property type="entry name" value="PRK09736.1"/>
    <property type="match status" value="1"/>
</dbReference>
<dbReference type="PANTHER" id="PTHR38733">
    <property type="entry name" value="PROTEIN MCRC"/>
    <property type="match status" value="1"/>
</dbReference>
<keyword evidence="1" id="KW-0255">Endonuclease</keyword>
<reference evidence="1 2" key="1">
    <citation type="submission" date="2020-01" db="EMBL/GenBank/DDBJ databases">
        <title>Genome sequence of a 1,3-propanediol producer, Clostridium butyricum S3.</title>
        <authorList>
            <person name="Zhou J."/>
        </authorList>
    </citation>
    <scope>NUCLEOTIDE SEQUENCE [LARGE SCALE GENOMIC DNA]</scope>
    <source>
        <strain evidence="1 2">S3</strain>
    </source>
</reference>
<accession>A0A6L9ERC7</accession>
<dbReference type="GO" id="GO:0004519">
    <property type="term" value="F:endonuclease activity"/>
    <property type="evidence" value="ECO:0007669"/>
    <property type="project" value="UniProtKB-KW"/>
</dbReference>
<dbReference type="PANTHER" id="PTHR38733:SF1">
    <property type="entry name" value="TYPE IV METHYL-DIRECTED RESTRICTION ENZYME ECOKMCRBC"/>
    <property type="match status" value="1"/>
</dbReference>